<dbReference type="PANTHER" id="PTHR36221:SF1">
    <property type="entry name" value="DUF742 DOMAIN-CONTAINING PROTEIN"/>
    <property type="match status" value="1"/>
</dbReference>
<evidence type="ECO:0000313" key="2">
    <source>
        <dbReference type="Proteomes" id="UP000612585"/>
    </source>
</evidence>
<keyword evidence="2" id="KW-1185">Reference proteome</keyword>
<evidence type="ECO:0000313" key="1">
    <source>
        <dbReference type="EMBL" id="GIJ60647.1"/>
    </source>
</evidence>
<dbReference type="EMBL" id="BOPG01000058">
    <property type="protein sequence ID" value="GIJ60647.1"/>
    <property type="molecule type" value="Genomic_DNA"/>
</dbReference>
<dbReference type="PANTHER" id="PTHR36221">
    <property type="entry name" value="DUF742 DOMAIN-CONTAINING PROTEIN"/>
    <property type="match status" value="1"/>
</dbReference>
<dbReference type="Proteomes" id="UP000612585">
    <property type="component" value="Unassembled WGS sequence"/>
</dbReference>
<protein>
    <recommendedName>
        <fullName evidence="3">DUF742 domain-containing protein</fullName>
    </recommendedName>
</protein>
<proteinExistence type="predicted"/>
<dbReference type="Pfam" id="PF05331">
    <property type="entry name" value="DUF742"/>
    <property type="match status" value="1"/>
</dbReference>
<dbReference type="InterPro" id="IPR007995">
    <property type="entry name" value="DUF742"/>
</dbReference>
<evidence type="ECO:0008006" key="3">
    <source>
        <dbReference type="Google" id="ProtNLM"/>
    </source>
</evidence>
<gene>
    <name evidence="1" type="ORF">Vau01_081630</name>
</gene>
<accession>A0A8J3ZBB4</accession>
<organism evidence="1 2">
    <name type="scientific">Virgisporangium aurantiacum</name>
    <dbReference type="NCBI Taxonomy" id="175570"/>
    <lineage>
        <taxon>Bacteria</taxon>
        <taxon>Bacillati</taxon>
        <taxon>Actinomycetota</taxon>
        <taxon>Actinomycetes</taxon>
        <taxon>Micromonosporales</taxon>
        <taxon>Micromonosporaceae</taxon>
        <taxon>Virgisporangium</taxon>
    </lineage>
</organism>
<reference evidence="1" key="1">
    <citation type="submission" date="2021-01" db="EMBL/GenBank/DDBJ databases">
        <title>Whole genome shotgun sequence of Virgisporangium aurantiacum NBRC 16421.</title>
        <authorList>
            <person name="Komaki H."/>
            <person name="Tamura T."/>
        </authorList>
    </citation>
    <scope>NUCLEOTIDE SEQUENCE</scope>
    <source>
        <strain evidence="1">NBRC 16421</strain>
    </source>
</reference>
<dbReference type="AlphaFoldDB" id="A0A8J3ZBB4"/>
<name>A0A8J3ZBB4_9ACTN</name>
<comment type="caution">
    <text evidence="1">The sequence shown here is derived from an EMBL/GenBank/DDBJ whole genome shotgun (WGS) entry which is preliminary data.</text>
</comment>
<sequence>MHPHDWLDGDAGPVVRPYTLTGGRVRPSAGLNLVAYVVATGTEPDAARYLTPEHRRILGVVAVPTSVAEVASRLDLALSVVRIMLGDLIEEGLISVHEPADAGDQPDTATLEAVIHVLRAL</sequence>